<protein>
    <recommendedName>
        <fullName evidence="2">Phospholipid scramblase</fullName>
    </recommendedName>
</protein>
<evidence type="ECO:0000313" key="4">
    <source>
        <dbReference type="Proteomes" id="UP000759131"/>
    </source>
</evidence>
<keyword evidence="2" id="KW-0449">Lipoprotein</keyword>
<gene>
    <name evidence="3" type="ORF">OSB1V03_LOCUS3374</name>
</gene>
<dbReference type="PANTHER" id="PTHR23248:SF9">
    <property type="entry name" value="PHOSPHOLIPID SCRAMBLASE"/>
    <property type="match status" value="1"/>
</dbReference>
<dbReference type="InterPro" id="IPR005552">
    <property type="entry name" value="Scramblase"/>
</dbReference>
<comment type="function">
    <text evidence="2">May mediate accelerated ATP-independent bidirectional transbilayer migration of phospholipids upon binding calcium ions that results in a loss of phospholipid asymmetry in the plasma membrane.</text>
</comment>
<dbReference type="GO" id="GO:0017128">
    <property type="term" value="F:phospholipid scramblase activity"/>
    <property type="evidence" value="ECO:0007669"/>
    <property type="project" value="InterPro"/>
</dbReference>
<dbReference type="EMBL" id="CAJPIZ010001356">
    <property type="protein sequence ID" value="CAG2103343.1"/>
    <property type="molecule type" value="Genomic_DNA"/>
</dbReference>
<dbReference type="EMBL" id="OC855931">
    <property type="protein sequence ID" value="CAD7622913.1"/>
    <property type="molecule type" value="Genomic_DNA"/>
</dbReference>
<name>A0A7R9KGY0_9ACAR</name>
<evidence type="ECO:0000256" key="1">
    <source>
        <dbReference type="ARBA" id="ARBA00005350"/>
    </source>
</evidence>
<dbReference type="PANTHER" id="PTHR23248">
    <property type="entry name" value="PHOSPHOLIPID SCRAMBLASE-RELATED"/>
    <property type="match status" value="1"/>
</dbReference>
<dbReference type="GO" id="GO:0005886">
    <property type="term" value="C:plasma membrane"/>
    <property type="evidence" value="ECO:0007669"/>
    <property type="project" value="TreeGrafter"/>
</dbReference>
<keyword evidence="2" id="KW-0564">Palmitate</keyword>
<reference evidence="3" key="1">
    <citation type="submission" date="2020-11" db="EMBL/GenBank/DDBJ databases">
        <authorList>
            <person name="Tran Van P."/>
        </authorList>
    </citation>
    <scope>NUCLEOTIDE SEQUENCE</scope>
</reference>
<proteinExistence type="inferred from homology"/>
<dbReference type="Pfam" id="PF03803">
    <property type="entry name" value="Scramblase"/>
    <property type="match status" value="1"/>
</dbReference>
<dbReference type="AlphaFoldDB" id="A0A7R9KGY0"/>
<keyword evidence="4" id="KW-1185">Reference proteome</keyword>
<evidence type="ECO:0000256" key="2">
    <source>
        <dbReference type="RuleBase" id="RU363116"/>
    </source>
</evidence>
<dbReference type="OrthoDB" id="191150at2759"/>
<organism evidence="3">
    <name type="scientific">Medioppia subpectinata</name>
    <dbReference type="NCBI Taxonomy" id="1979941"/>
    <lineage>
        <taxon>Eukaryota</taxon>
        <taxon>Metazoa</taxon>
        <taxon>Ecdysozoa</taxon>
        <taxon>Arthropoda</taxon>
        <taxon>Chelicerata</taxon>
        <taxon>Arachnida</taxon>
        <taxon>Acari</taxon>
        <taxon>Acariformes</taxon>
        <taxon>Sarcoptiformes</taxon>
        <taxon>Oribatida</taxon>
        <taxon>Brachypylina</taxon>
        <taxon>Oppioidea</taxon>
        <taxon>Oppiidae</taxon>
        <taxon>Medioppia</taxon>
    </lineage>
</organism>
<accession>A0A7R9KGY0</accession>
<dbReference type="Proteomes" id="UP000759131">
    <property type="component" value="Unassembled WGS sequence"/>
</dbReference>
<sequence>MPCFNWGDVDYPIYSALDGQRMGKITIQWSGLGREWMTDANHFGITFPAELDVPMKAVLMGACFLIVSALGL</sequence>
<comment type="cofactor">
    <cofactor evidence="2">
        <name>Ca(2+)</name>
        <dbReference type="ChEBI" id="CHEBI:29108"/>
    </cofactor>
</comment>
<evidence type="ECO:0000313" key="3">
    <source>
        <dbReference type="EMBL" id="CAD7622913.1"/>
    </source>
</evidence>
<comment type="similarity">
    <text evidence="1 2">Belongs to the phospholipid scramblase family.</text>
</comment>
<keyword evidence="2" id="KW-0106">Calcium</keyword>